<dbReference type="InterPro" id="IPR058594">
    <property type="entry name" value="PB1-like_dom_pln"/>
</dbReference>
<dbReference type="AlphaFoldDB" id="A0AAD8KYR6"/>
<feature type="domain" description="PB1-like" evidence="1">
    <location>
        <begin position="44"/>
        <end position="141"/>
    </location>
</feature>
<evidence type="ECO:0000313" key="3">
    <source>
        <dbReference type="Proteomes" id="UP001229421"/>
    </source>
</evidence>
<evidence type="ECO:0000313" key="2">
    <source>
        <dbReference type="EMBL" id="KAK1429576.1"/>
    </source>
</evidence>
<name>A0AAD8KYR6_TARER</name>
<dbReference type="Pfam" id="PF26130">
    <property type="entry name" value="PB1-like"/>
    <property type="match status" value="1"/>
</dbReference>
<organism evidence="2 3">
    <name type="scientific">Tagetes erecta</name>
    <name type="common">African marigold</name>
    <dbReference type="NCBI Taxonomy" id="13708"/>
    <lineage>
        <taxon>Eukaryota</taxon>
        <taxon>Viridiplantae</taxon>
        <taxon>Streptophyta</taxon>
        <taxon>Embryophyta</taxon>
        <taxon>Tracheophyta</taxon>
        <taxon>Spermatophyta</taxon>
        <taxon>Magnoliopsida</taxon>
        <taxon>eudicotyledons</taxon>
        <taxon>Gunneridae</taxon>
        <taxon>Pentapetalae</taxon>
        <taxon>asterids</taxon>
        <taxon>campanulids</taxon>
        <taxon>Asterales</taxon>
        <taxon>Asteraceae</taxon>
        <taxon>Asteroideae</taxon>
        <taxon>Heliantheae alliance</taxon>
        <taxon>Tageteae</taxon>
        <taxon>Tagetes</taxon>
    </lineage>
</organism>
<keyword evidence="3" id="KW-1185">Reference proteome</keyword>
<dbReference type="PANTHER" id="PTHR31973:SF190">
    <property type="entry name" value="MULE TRANSPOSASE DOMAIN-CONTAINING PROTEIN"/>
    <property type="match status" value="1"/>
</dbReference>
<accession>A0AAD8KYR6</accession>
<proteinExistence type="predicted"/>
<comment type="caution">
    <text evidence="2">The sequence shown here is derived from an EMBL/GenBank/DDBJ whole genome shotgun (WGS) entry which is preliminary data.</text>
</comment>
<sequence>MDDPANPTTLFNANSTSSLKTWKIRENNQLFDYSKAYDDKLTLFSLKIFHDGKFLNSPIKEYMNGEISFIAYVNVYDISLRLLDEMVKSIGYPYDMKIFYQFKAPYVRLDLGLKSLKEDHDFDDLCTHVRKGYKVIEIYVEKIMDNEDGSCDDIVDVNNPMHDKNEDMDMGHFLGCVRHESHNEIETEREDLEVDHDNFDSQIQISRSKASDSWCVETLSHEHKCLQVREVAMYIMSSIAKEIKPMVESNPKIHLSTIHDVQVSLNKVKRAKKIALQKIHGHYQEQYTLLRAYCEELLKAKPWEHH</sequence>
<gene>
    <name evidence="2" type="ORF">QVD17_11790</name>
</gene>
<protein>
    <recommendedName>
        <fullName evidence="1">PB1-like domain-containing protein</fullName>
    </recommendedName>
</protein>
<dbReference type="Proteomes" id="UP001229421">
    <property type="component" value="Unassembled WGS sequence"/>
</dbReference>
<dbReference type="EMBL" id="JAUHHV010000003">
    <property type="protein sequence ID" value="KAK1429576.1"/>
    <property type="molecule type" value="Genomic_DNA"/>
</dbReference>
<dbReference type="PANTHER" id="PTHR31973">
    <property type="entry name" value="POLYPROTEIN, PUTATIVE-RELATED"/>
    <property type="match status" value="1"/>
</dbReference>
<reference evidence="2" key="1">
    <citation type="journal article" date="2023" name="bioRxiv">
        <title>Improved chromosome-level genome assembly for marigold (Tagetes erecta).</title>
        <authorList>
            <person name="Jiang F."/>
            <person name="Yuan L."/>
            <person name="Wang S."/>
            <person name="Wang H."/>
            <person name="Xu D."/>
            <person name="Wang A."/>
            <person name="Fan W."/>
        </authorList>
    </citation>
    <scope>NUCLEOTIDE SEQUENCE</scope>
    <source>
        <strain evidence="2">WSJ</strain>
        <tissue evidence="2">Leaf</tissue>
    </source>
</reference>
<evidence type="ECO:0000259" key="1">
    <source>
        <dbReference type="Pfam" id="PF26130"/>
    </source>
</evidence>